<keyword evidence="2" id="KW-1185">Reference proteome</keyword>
<dbReference type="RefSeq" id="WP_254085238.1">
    <property type="nucleotide sequence ID" value="NZ_JAHESE010000015.1"/>
</dbReference>
<dbReference type="SUPFAM" id="SSF55298">
    <property type="entry name" value="YjgF-like"/>
    <property type="match status" value="1"/>
</dbReference>
<dbReference type="GO" id="GO:0019239">
    <property type="term" value="F:deaminase activity"/>
    <property type="evidence" value="ECO:0007669"/>
    <property type="project" value="TreeGrafter"/>
</dbReference>
<protein>
    <submittedName>
        <fullName evidence="1">RidA family protein</fullName>
    </submittedName>
</protein>
<dbReference type="Proteomes" id="UP001319080">
    <property type="component" value="Unassembled WGS sequence"/>
</dbReference>
<organism evidence="1 2">
    <name type="scientific">Dawidia cretensis</name>
    <dbReference type="NCBI Taxonomy" id="2782350"/>
    <lineage>
        <taxon>Bacteria</taxon>
        <taxon>Pseudomonadati</taxon>
        <taxon>Bacteroidota</taxon>
        <taxon>Cytophagia</taxon>
        <taxon>Cytophagales</taxon>
        <taxon>Chryseotaleaceae</taxon>
        <taxon>Dawidia</taxon>
    </lineage>
</organism>
<dbReference type="Pfam" id="PF01042">
    <property type="entry name" value="Ribonuc_L-PSP"/>
    <property type="match status" value="1"/>
</dbReference>
<comment type="caution">
    <text evidence="1">The sequence shown here is derived from an EMBL/GenBank/DDBJ whole genome shotgun (WGS) entry which is preliminary data.</text>
</comment>
<dbReference type="GO" id="GO:0005829">
    <property type="term" value="C:cytosol"/>
    <property type="evidence" value="ECO:0007669"/>
    <property type="project" value="TreeGrafter"/>
</dbReference>
<dbReference type="CDD" id="cd00448">
    <property type="entry name" value="YjgF_YER057c_UK114_family"/>
    <property type="match status" value="1"/>
</dbReference>
<dbReference type="PANTHER" id="PTHR11803:SF39">
    <property type="entry name" value="2-IMINOBUTANOATE_2-IMINOPROPANOATE DEAMINASE"/>
    <property type="match status" value="1"/>
</dbReference>
<gene>
    <name evidence="1" type="ORF">KK062_15555</name>
</gene>
<reference evidence="1 2" key="1">
    <citation type="submission" date="2021-05" db="EMBL/GenBank/DDBJ databases">
        <title>A Polyphasic approach of four new species of the genus Ohtaekwangia: Ohtaekwangia histidinii sp. nov., Ohtaekwangia cretensis sp. nov., Ohtaekwangia indiensis sp. nov., Ohtaekwangia reichenbachii sp. nov. from diverse environment.</title>
        <authorList>
            <person name="Octaviana S."/>
        </authorList>
    </citation>
    <scope>NUCLEOTIDE SEQUENCE [LARGE SCALE GENOMIC DNA]</scope>
    <source>
        <strain evidence="1 2">PWU5</strain>
    </source>
</reference>
<evidence type="ECO:0000313" key="1">
    <source>
        <dbReference type="EMBL" id="MBT1709659.1"/>
    </source>
</evidence>
<name>A0AAP2E098_9BACT</name>
<dbReference type="Gene3D" id="3.30.1330.40">
    <property type="entry name" value="RutC-like"/>
    <property type="match status" value="1"/>
</dbReference>
<accession>A0AAP2E098</accession>
<dbReference type="AlphaFoldDB" id="A0AAP2E098"/>
<evidence type="ECO:0000313" key="2">
    <source>
        <dbReference type="Proteomes" id="UP001319080"/>
    </source>
</evidence>
<dbReference type="EMBL" id="JAHESE010000015">
    <property type="protein sequence ID" value="MBT1709659.1"/>
    <property type="molecule type" value="Genomic_DNA"/>
</dbReference>
<sequence>MELEHAGKMEISQIKVTPDTYAPFRLAQGYRVGHLLFISGQTALDDNGQLVGIGDFDIQAQKTFENLQKVLIAGGSSLKNVVKVTILLRDMANFGKIVTLREKYFTAPYPADTILEVSSLFSPNALIEIEAIAVADHAADWKK</sequence>
<dbReference type="InterPro" id="IPR035959">
    <property type="entry name" value="RutC-like_sf"/>
</dbReference>
<dbReference type="InterPro" id="IPR006175">
    <property type="entry name" value="YjgF/YER057c/UK114"/>
</dbReference>
<proteinExistence type="predicted"/>
<dbReference type="PANTHER" id="PTHR11803">
    <property type="entry name" value="2-IMINOBUTANOATE/2-IMINOPROPANOATE DEAMINASE RIDA"/>
    <property type="match status" value="1"/>
</dbReference>